<organism evidence="2 3">
    <name type="scientific">Aequorivita vitellina</name>
    <dbReference type="NCBI Taxonomy" id="2874475"/>
    <lineage>
        <taxon>Bacteria</taxon>
        <taxon>Pseudomonadati</taxon>
        <taxon>Bacteroidota</taxon>
        <taxon>Flavobacteriia</taxon>
        <taxon>Flavobacteriales</taxon>
        <taxon>Flavobacteriaceae</taxon>
        <taxon>Aequorivita</taxon>
    </lineage>
</organism>
<evidence type="ECO:0000256" key="1">
    <source>
        <dbReference type="SAM" id="Phobius"/>
    </source>
</evidence>
<gene>
    <name evidence="2" type="ORF">K8089_15525</name>
</gene>
<protein>
    <submittedName>
        <fullName evidence="2">Uncharacterized protein</fullName>
    </submittedName>
</protein>
<accession>A0A9X1QYY3</accession>
<feature type="transmembrane region" description="Helical" evidence="1">
    <location>
        <begin position="44"/>
        <end position="62"/>
    </location>
</feature>
<keyword evidence="3" id="KW-1185">Reference proteome</keyword>
<name>A0A9X1QYY3_9FLAO</name>
<dbReference type="AlphaFoldDB" id="A0A9X1QYY3"/>
<comment type="caution">
    <text evidence="2">The sequence shown here is derived from an EMBL/GenBank/DDBJ whole genome shotgun (WGS) entry which is preliminary data.</text>
</comment>
<keyword evidence="1" id="KW-0812">Transmembrane</keyword>
<feature type="transmembrane region" description="Helical" evidence="1">
    <location>
        <begin position="21"/>
        <end position="38"/>
    </location>
</feature>
<dbReference type="EMBL" id="JAIRBA010000048">
    <property type="protein sequence ID" value="MCG2420436.1"/>
    <property type="molecule type" value="Genomic_DNA"/>
</dbReference>
<sequence>MNIKKTRLKMVKSIANISSPIGNSILFVISMVLAFNVFDIDTMIVFLIGTIILSLFLTGFGFSKRLGFYYFMASFFPIFCLLALAFLFFTVPGWIILGEFGFGIPAPLPN</sequence>
<dbReference type="RefSeq" id="WP_237604210.1">
    <property type="nucleotide sequence ID" value="NZ_JAIRBA010000048.1"/>
</dbReference>
<evidence type="ECO:0000313" key="2">
    <source>
        <dbReference type="EMBL" id="MCG2420436.1"/>
    </source>
</evidence>
<feature type="transmembrane region" description="Helical" evidence="1">
    <location>
        <begin position="69"/>
        <end position="97"/>
    </location>
</feature>
<keyword evidence="1" id="KW-1133">Transmembrane helix</keyword>
<dbReference type="Proteomes" id="UP001139461">
    <property type="component" value="Unassembled WGS sequence"/>
</dbReference>
<reference evidence="2" key="1">
    <citation type="submission" date="2021-09" db="EMBL/GenBank/DDBJ databases">
        <title>Genome of Aequorivita sp. strain F47161.</title>
        <authorList>
            <person name="Wang Y."/>
        </authorList>
    </citation>
    <scope>NUCLEOTIDE SEQUENCE</scope>
    <source>
        <strain evidence="2">F47161</strain>
    </source>
</reference>
<keyword evidence="1" id="KW-0472">Membrane</keyword>
<evidence type="ECO:0000313" key="3">
    <source>
        <dbReference type="Proteomes" id="UP001139461"/>
    </source>
</evidence>
<proteinExistence type="predicted"/>